<gene>
    <name evidence="1" type="ORF">Q664_23815</name>
</gene>
<dbReference type="EMBL" id="JPMI01000158">
    <property type="protein sequence ID" value="KFA91159.1"/>
    <property type="molecule type" value="Genomic_DNA"/>
</dbReference>
<reference evidence="1 2" key="1">
    <citation type="submission" date="2014-07" db="EMBL/GenBank/DDBJ databases">
        <title>Draft Genome Sequence of Gephyronic Acid Producer, Cystobacter violaceus Strain Cb vi76.</title>
        <authorList>
            <person name="Stevens D.C."/>
            <person name="Young J."/>
            <person name="Carmichael R."/>
            <person name="Tan J."/>
            <person name="Taylor R.E."/>
        </authorList>
    </citation>
    <scope>NUCLEOTIDE SEQUENCE [LARGE SCALE GENOMIC DNA]</scope>
    <source>
        <strain evidence="1 2">Cb vi76</strain>
    </source>
</reference>
<evidence type="ECO:0000313" key="2">
    <source>
        <dbReference type="Proteomes" id="UP000028547"/>
    </source>
</evidence>
<evidence type="ECO:0008006" key="3">
    <source>
        <dbReference type="Google" id="ProtNLM"/>
    </source>
</evidence>
<organism evidence="1 2">
    <name type="scientific">Archangium violaceum Cb vi76</name>
    <dbReference type="NCBI Taxonomy" id="1406225"/>
    <lineage>
        <taxon>Bacteria</taxon>
        <taxon>Pseudomonadati</taxon>
        <taxon>Myxococcota</taxon>
        <taxon>Myxococcia</taxon>
        <taxon>Myxococcales</taxon>
        <taxon>Cystobacterineae</taxon>
        <taxon>Archangiaceae</taxon>
        <taxon>Archangium</taxon>
    </lineage>
</organism>
<name>A0A084SRS4_9BACT</name>
<accession>A0A084SRS4</accession>
<protein>
    <recommendedName>
        <fullName evidence="3">HTH marR-type domain-containing protein</fullName>
    </recommendedName>
</protein>
<comment type="caution">
    <text evidence="1">The sequence shown here is derived from an EMBL/GenBank/DDBJ whole genome shotgun (WGS) entry which is preliminary data.</text>
</comment>
<evidence type="ECO:0000313" key="1">
    <source>
        <dbReference type="EMBL" id="KFA91159.1"/>
    </source>
</evidence>
<sequence>MRAGDLPEVVRRLIAEHIDSVEQLEILLLLQQHPERSWTAESVARELRISPLSAGDRLKDMARSAILSRVQGSEVEFRYAPESPGMAEAVAGLATAYSERRVTVINLIFSKPVDKIRTFADAFRLRRDDDDNG</sequence>
<proteinExistence type="predicted"/>
<dbReference type="Proteomes" id="UP000028547">
    <property type="component" value="Unassembled WGS sequence"/>
</dbReference>
<dbReference type="AlphaFoldDB" id="A0A084SRS4"/>